<dbReference type="CDD" id="cd04664">
    <property type="entry name" value="NUDIX_DHNTPase_like"/>
    <property type="match status" value="1"/>
</dbReference>
<organism evidence="5 6">
    <name type="scientific">Pseudazoarcus pumilus</name>
    <dbReference type="NCBI Taxonomy" id="2067960"/>
    <lineage>
        <taxon>Bacteria</taxon>
        <taxon>Pseudomonadati</taxon>
        <taxon>Pseudomonadota</taxon>
        <taxon>Betaproteobacteria</taxon>
        <taxon>Rhodocyclales</taxon>
        <taxon>Zoogloeaceae</taxon>
        <taxon>Pseudazoarcus</taxon>
    </lineage>
</organism>
<dbReference type="GO" id="GO:0046656">
    <property type="term" value="P:folic acid biosynthetic process"/>
    <property type="evidence" value="ECO:0007669"/>
    <property type="project" value="InterPro"/>
</dbReference>
<dbReference type="InterPro" id="IPR003564">
    <property type="entry name" value="DHNTPase"/>
</dbReference>
<feature type="binding site" evidence="3">
    <location>
        <position position="57"/>
    </location>
    <ligand>
        <name>Mg(2+)</name>
        <dbReference type="ChEBI" id="CHEBI:18420"/>
    </ligand>
</feature>
<dbReference type="OrthoDB" id="7066556at2"/>
<dbReference type="PANTHER" id="PTHR43736">
    <property type="entry name" value="ADP-RIBOSE PYROPHOSPHATASE"/>
    <property type="match status" value="1"/>
</dbReference>
<dbReference type="NCBIfam" id="NF006961">
    <property type="entry name" value="PRK09438.1"/>
    <property type="match status" value="1"/>
</dbReference>
<feature type="binding site" evidence="3">
    <location>
        <position position="61"/>
    </location>
    <ligand>
        <name>Mg(2+)</name>
        <dbReference type="ChEBI" id="CHEBI:18420"/>
    </ligand>
</feature>
<comment type="cofactor">
    <cofactor evidence="3">
        <name>Mg(2+)</name>
        <dbReference type="ChEBI" id="CHEBI:18420"/>
    </cofactor>
    <text evidence="3">Binds 1 Mg(2+) ion per subunit.</text>
</comment>
<dbReference type="GO" id="GO:0046872">
    <property type="term" value="F:metal ion binding"/>
    <property type="evidence" value="ECO:0007669"/>
    <property type="project" value="UniProtKB-KW"/>
</dbReference>
<feature type="binding site" evidence="3">
    <location>
        <position position="118"/>
    </location>
    <ligand>
        <name>Mg(2+)</name>
        <dbReference type="ChEBI" id="CHEBI:18420"/>
    </ligand>
</feature>
<dbReference type="PANTHER" id="PTHR43736:SF1">
    <property type="entry name" value="DIHYDRONEOPTERIN TRIPHOSPHATE DIPHOSPHATASE"/>
    <property type="match status" value="1"/>
</dbReference>
<feature type="binding site" evidence="2">
    <location>
        <position position="41"/>
    </location>
    <ligand>
        <name>substrate</name>
    </ligand>
</feature>
<dbReference type="GO" id="GO:0019177">
    <property type="term" value="F:dihydroneopterin triphosphate pyrophosphohydrolase activity"/>
    <property type="evidence" value="ECO:0007669"/>
    <property type="project" value="InterPro"/>
</dbReference>
<dbReference type="PROSITE" id="PS51462">
    <property type="entry name" value="NUDIX"/>
    <property type="match status" value="1"/>
</dbReference>
<feature type="binding site" evidence="2">
    <location>
        <position position="9"/>
    </location>
    <ligand>
        <name>substrate</name>
    </ligand>
</feature>
<keyword evidence="1" id="KW-0378">Hydrolase</keyword>
<keyword evidence="3" id="KW-0479">Metal-binding</keyword>
<keyword evidence="3" id="KW-0460">Magnesium</keyword>
<dbReference type="RefSeq" id="WP_102246318.1">
    <property type="nucleotide sequence ID" value="NZ_CP025682.1"/>
</dbReference>
<dbReference type="Pfam" id="PF00293">
    <property type="entry name" value="NUDIX"/>
    <property type="match status" value="1"/>
</dbReference>
<dbReference type="KEGG" id="atw:C0099_04390"/>
<dbReference type="InterPro" id="IPR020084">
    <property type="entry name" value="NUDIX_hydrolase_CS"/>
</dbReference>
<protein>
    <submittedName>
        <fullName evidence="5">Dihydroneopterin triphosphate diphosphatase</fullName>
    </submittedName>
</protein>
<feature type="binding site" evidence="2">
    <location>
        <position position="30"/>
    </location>
    <ligand>
        <name>substrate</name>
    </ligand>
</feature>
<dbReference type="SUPFAM" id="SSF55811">
    <property type="entry name" value="Nudix"/>
    <property type="match status" value="1"/>
</dbReference>
<dbReference type="EMBL" id="CP025682">
    <property type="protein sequence ID" value="AUN94247.1"/>
    <property type="molecule type" value="Genomic_DNA"/>
</dbReference>
<evidence type="ECO:0000313" key="6">
    <source>
        <dbReference type="Proteomes" id="UP000242205"/>
    </source>
</evidence>
<dbReference type="InterPro" id="IPR000086">
    <property type="entry name" value="NUDIX_hydrolase_dom"/>
</dbReference>
<dbReference type="InterPro" id="IPR015797">
    <property type="entry name" value="NUDIX_hydrolase-like_dom_sf"/>
</dbReference>
<dbReference type="AlphaFoldDB" id="A0A2I6S4T4"/>
<name>A0A2I6S4T4_9RHOO</name>
<sequence>MTAAAKPYKRPVSVLVVIHTPDLQVLLIERARPGGHWQSVTGSLEADETPLEAAVREVMEETGLVRDPSDFHDWRHTNRFRIRGQWRPMYAPEATHNTEHVFSVCIPEAVEVQLAPNEHVAQQWLPFEEAAALAFSWSNRDAILRLPELGAQRTR</sequence>
<dbReference type="Proteomes" id="UP000242205">
    <property type="component" value="Chromosome"/>
</dbReference>
<dbReference type="Gene3D" id="3.90.79.10">
    <property type="entry name" value="Nucleoside Triphosphate Pyrophosphohydrolase"/>
    <property type="match status" value="1"/>
</dbReference>
<accession>A0A2I6S4T4</accession>
<keyword evidence="6" id="KW-1185">Reference proteome</keyword>
<evidence type="ECO:0000256" key="1">
    <source>
        <dbReference type="ARBA" id="ARBA00022801"/>
    </source>
</evidence>
<reference evidence="5 6" key="1">
    <citation type="submission" date="2018-01" db="EMBL/GenBank/DDBJ databases">
        <authorList>
            <person name="Fu G.-Y."/>
        </authorList>
    </citation>
    <scope>NUCLEOTIDE SEQUENCE [LARGE SCALE GENOMIC DNA]</scope>
    <source>
        <strain evidence="5 6">SY39</strain>
    </source>
</reference>
<evidence type="ECO:0000256" key="2">
    <source>
        <dbReference type="PIRSR" id="PIRSR603564-1"/>
    </source>
</evidence>
<proteinExistence type="predicted"/>
<dbReference type="PROSITE" id="PS00893">
    <property type="entry name" value="NUDIX_BOX"/>
    <property type="match status" value="1"/>
</dbReference>
<feature type="domain" description="Nudix hydrolase" evidence="4">
    <location>
        <begin position="7"/>
        <end position="147"/>
    </location>
</feature>
<dbReference type="PRINTS" id="PR01404">
    <property type="entry name" value="NPPPHYDRLASE"/>
</dbReference>
<gene>
    <name evidence="5" type="ORF">C0099_04390</name>
</gene>
<dbReference type="GO" id="GO:0008828">
    <property type="term" value="F:dATP diphosphatase activity"/>
    <property type="evidence" value="ECO:0007669"/>
    <property type="project" value="InterPro"/>
</dbReference>
<evidence type="ECO:0000313" key="5">
    <source>
        <dbReference type="EMBL" id="AUN94247.1"/>
    </source>
</evidence>
<evidence type="ECO:0000256" key="3">
    <source>
        <dbReference type="PIRSR" id="PIRSR603564-2"/>
    </source>
</evidence>
<evidence type="ECO:0000259" key="4">
    <source>
        <dbReference type="PROSITE" id="PS51462"/>
    </source>
</evidence>
<feature type="binding site" evidence="2">
    <location>
        <position position="136"/>
    </location>
    <ligand>
        <name>substrate</name>
    </ligand>
</feature>